<dbReference type="Proteomes" id="UP000228495">
    <property type="component" value="Unassembled WGS sequence"/>
</dbReference>
<dbReference type="Gene3D" id="3.40.50.720">
    <property type="entry name" value="NAD(P)-binding Rossmann-like Domain"/>
    <property type="match status" value="1"/>
</dbReference>
<evidence type="ECO:0000256" key="1">
    <source>
        <dbReference type="ARBA" id="ARBA00004141"/>
    </source>
</evidence>
<dbReference type="SUPFAM" id="SSF51735">
    <property type="entry name" value="NAD(P)-binding Rossmann-fold domains"/>
    <property type="match status" value="1"/>
</dbReference>
<feature type="transmembrane region" description="Helical" evidence="7">
    <location>
        <begin position="145"/>
        <end position="168"/>
    </location>
</feature>
<dbReference type="InterPro" id="IPR003148">
    <property type="entry name" value="RCK_N"/>
</dbReference>
<dbReference type="PANTHER" id="PTHR42751:SF3">
    <property type="entry name" value="SODIUM_GLUTAMATE SYMPORTER"/>
    <property type="match status" value="1"/>
</dbReference>
<dbReference type="GO" id="GO:0006813">
    <property type="term" value="P:potassium ion transport"/>
    <property type="evidence" value="ECO:0007669"/>
    <property type="project" value="InterPro"/>
</dbReference>
<dbReference type="GO" id="GO:0015297">
    <property type="term" value="F:antiporter activity"/>
    <property type="evidence" value="ECO:0007669"/>
    <property type="project" value="InterPro"/>
</dbReference>
<keyword evidence="5 7" id="KW-1133">Transmembrane helix</keyword>
<feature type="transmembrane region" description="Helical" evidence="7">
    <location>
        <begin position="268"/>
        <end position="287"/>
    </location>
</feature>
<evidence type="ECO:0000256" key="3">
    <source>
        <dbReference type="ARBA" id="ARBA00022448"/>
    </source>
</evidence>
<dbReference type="InterPro" id="IPR036291">
    <property type="entry name" value="NAD(P)-bd_dom_sf"/>
</dbReference>
<evidence type="ECO:0000256" key="4">
    <source>
        <dbReference type="ARBA" id="ARBA00022692"/>
    </source>
</evidence>
<feature type="transmembrane region" description="Helical" evidence="7">
    <location>
        <begin position="215"/>
        <end position="234"/>
    </location>
</feature>
<dbReference type="InterPro" id="IPR006153">
    <property type="entry name" value="Cation/H_exchanger_TM"/>
</dbReference>
<evidence type="ECO:0000256" key="2">
    <source>
        <dbReference type="ARBA" id="ARBA00005551"/>
    </source>
</evidence>
<dbReference type="AlphaFoldDB" id="A0A2H0BGZ5"/>
<gene>
    <name evidence="10" type="ORF">COX05_00225</name>
</gene>
<dbReference type="InterPro" id="IPR038770">
    <property type="entry name" value="Na+/solute_symporter_sf"/>
</dbReference>
<comment type="subcellular location">
    <subcellularLocation>
        <location evidence="1">Membrane</location>
        <topology evidence="1">Multi-pass membrane protein</topology>
    </subcellularLocation>
</comment>
<evidence type="ECO:0000259" key="8">
    <source>
        <dbReference type="Pfam" id="PF00999"/>
    </source>
</evidence>
<keyword evidence="4 7" id="KW-0812">Transmembrane</keyword>
<comment type="similarity">
    <text evidence="2">Belongs to the monovalent cation:proton antiporter 2 (CPA2) transporter (TC 2.A.37) family.</text>
</comment>
<protein>
    <submittedName>
        <fullName evidence="10">Sodium:proton exchanger</fullName>
    </submittedName>
</protein>
<dbReference type="GO" id="GO:0016020">
    <property type="term" value="C:membrane"/>
    <property type="evidence" value="ECO:0007669"/>
    <property type="project" value="UniProtKB-SubCell"/>
</dbReference>
<feature type="domain" description="RCK N-terminal" evidence="9">
    <location>
        <begin position="408"/>
        <end position="526"/>
    </location>
</feature>
<feature type="domain" description="Cation/H+ exchanger transmembrane" evidence="8">
    <location>
        <begin position="16"/>
        <end position="367"/>
    </location>
</feature>
<organism evidence="10 11">
    <name type="scientific">candidate division WWE3 bacterium CG22_combo_CG10-13_8_21_14_all_39_12</name>
    <dbReference type="NCBI Taxonomy" id="1975094"/>
    <lineage>
        <taxon>Bacteria</taxon>
        <taxon>Katanobacteria</taxon>
    </lineage>
</organism>
<keyword evidence="6 7" id="KW-0472">Membrane</keyword>
<evidence type="ECO:0000259" key="9">
    <source>
        <dbReference type="Pfam" id="PF02254"/>
    </source>
</evidence>
<dbReference type="Pfam" id="PF00999">
    <property type="entry name" value="Na_H_Exchanger"/>
    <property type="match status" value="1"/>
</dbReference>
<dbReference type="Gene3D" id="1.20.1530.20">
    <property type="match status" value="1"/>
</dbReference>
<evidence type="ECO:0000313" key="10">
    <source>
        <dbReference type="EMBL" id="PIP56952.1"/>
    </source>
</evidence>
<dbReference type="GO" id="GO:1902600">
    <property type="term" value="P:proton transmembrane transport"/>
    <property type="evidence" value="ECO:0007669"/>
    <property type="project" value="InterPro"/>
</dbReference>
<dbReference type="Pfam" id="PF02254">
    <property type="entry name" value="TrkA_N"/>
    <property type="match status" value="1"/>
</dbReference>
<name>A0A2H0BGZ5_UNCKA</name>
<accession>A0A2H0BGZ5</accession>
<dbReference type="PANTHER" id="PTHR42751">
    <property type="entry name" value="SODIUM/HYDROGEN EXCHANGER FAMILY/TRKA DOMAIN PROTEIN"/>
    <property type="match status" value="1"/>
</dbReference>
<evidence type="ECO:0000313" key="11">
    <source>
        <dbReference type="Proteomes" id="UP000228495"/>
    </source>
</evidence>
<comment type="caution">
    <text evidence="10">The sequence shown here is derived from an EMBL/GenBank/DDBJ whole genome shotgun (WGS) entry which is preliminary data.</text>
</comment>
<feature type="transmembrane region" description="Helical" evidence="7">
    <location>
        <begin position="52"/>
        <end position="70"/>
    </location>
</feature>
<dbReference type="EMBL" id="PCSU01000003">
    <property type="protein sequence ID" value="PIP56952.1"/>
    <property type="molecule type" value="Genomic_DNA"/>
</dbReference>
<feature type="transmembrane region" description="Helical" evidence="7">
    <location>
        <begin position="353"/>
        <end position="372"/>
    </location>
</feature>
<evidence type="ECO:0000256" key="6">
    <source>
        <dbReference type="ARBA" id="ARBA00023136"/>
    </source>
</evidence>
<evidence type="ECO:0000256" key="7">
    <source>
        <dbReference type="SAM" id="Phobius"/>
    </source>
</evidence>
<feature type="transmembrane region" description="Helical" evidence="7">
    <location>
        <begin position="30"/>
        <end position="46"/>
    </location>
</feature>
<feature type="transmembrane region" description="Helical" evidence="7">
    <location>
        <begin position="6"/>
        <end position="25"/>
    </location>
</feature>
<feature type="transmembrane region" description="Helical" evidence="7">
    <location>
        <begin position="293"/>
        <end position="311"/>
    </location>
</feature>
<feature type="transmembrane region" description="Helical" evidence="7">
    <location>
        <begin position="323"/>
        <end position="347"/>
    </location>
</feature>
<feature type="transmembrane region" description="Helical" evidence="7">
    <location>
        <begin position="82"/>
        <end position="107"/>
    </location>
</feature>
<sequence length="563" mass="60858">MDTLLIEFGLVLVAGALAGMAVRALKLPPILGYIFAGIFLSFVIVNQDVHTILGFFSHLGVAFLLFMLGLELNVREIHEVGPVALTTGIGQVIVTSLIGFGVAKFFGFGFIEAVYIAVALTFSSTIIIVKLLGEKGDLNSLYGRIAVGMLIVQDLIAVIALIVLNFLGASVGSSSELVKTLGVVLIMGILLILIAFIVGKILSNVLMWIGKSSELVLVTVMAWAVLFAVFTQNFGLSLEVGAFLAGISLASSEASLEVAAKMKPLRDFFIIMFFIVLGLGLSVEGLIDQWPMILIFAGLVLIGNPLILLSIMGAMGYHRRISFLTGLTVSQISEFSLILVATGVALGQVQSETLSMITGVAIVTLVGSSYLITQGEKVYALFSKPLMLFEKRVLIDEYRVAFEKDPAVVLFGAHRTGEGISNLLFKKNIPFAVVDYDPAIVKKLKRSKIHAVYGDIADPDILAELDIAKVKVLISTVPSFEDNELLLGQLDVTVAQQNRPYIVMRANDREQAQVLRNHGANVVLVPEAIAGDHIIDLIEEYGIFNDNENKNESTKTNKKSRNS</sequence>
<keyword evidence="3" id="KW-0813">Transport</keyword>
<proteinExistence type="inferred from homology"/>
<evidence type="ECO:0000256" key="5">
    <source>
        <dbReference type="ARBA" id="ARBA00022989"/>
    </source>
</evidence>
<reference evidence="10 11" key="1">
    <citation type="submission" date="2017-09" db="EMBL/GenBank/DDBJ databases">
        <title>Depth-based differentiation of microbial function through sediment-hosted aquifers and enrichment of novel symbionts in the deep terrestrial subsurface.</title>
        <authorList>
            <person name="Probst A.J."/>
            <person name="Ladd B."/>
            <person name="Jarett J.K."/>
            <person name="Geller-Mcgrath D.E."/>
            <person name="Sieber C.M."/>
            <person name="Emerson J.B."/>
            <person name="Anantharaman K."/>
            <person name="Thomas B.C."/>
            <person name="Malmstrom R."/>
            <person name="Stieglmeier M."/>
            <person name="Klingl A."/>
            <person name="Woyke T."/>
            <person name="Ryan C.M."/>
            <person name="Banfield J.F."/>
        </authorList>
    </citation>
    <scope>NUCLEOTIDE SEQUENCE [LARGE SCALE GENOMIC DNA]</scope>
    <source>
        <strain evidence="10">CG22_combo_CG10-13_8_21_14_all_39_12</strain>
    </source>
</reference>
<feature type="transmembrane region" description="Helical" evidence="7">
    <location>
        <begin position="180"/>
        <end position="203"/>
    </location>
</feature>
<feature type="transmembrane region" description="Helical" evidence="7">
    <location>
        <begin position="113"/>
        <end position="133"/>
    </location>
</feature>